<feature type="compositionally biased region" description="Basic and acidic residues" evidence="1">
    <location>
        <begin position="28"/>
        <end position="42"/>
    </location>
</feature>
<reference evidence="3" key="1">
    <citation type="journal article" date="2012" name="Science">
        <title>The Paleozoic origin of enzymatic lignin decomposition reconstructed from 31 fungal genomes.</title>
        <authorList>
            <person name="Floudas D."/>
            <person name="Binder M."/>
            <person name="Riley R."/>
            <person name="Barry K."/>
            <person name="Blanchette R.A."/>
            <person name="Henrissat B."/>
            <person name="Martinez A.T."/>
            <person name="Otillar R."/>
            <person name="Spatafora J.W."/>
            <person name="Yadav J.S."/>
            <person name="Aerts A."/>
            <person name="Benoit I."/>
            <person name="Boyd A."/>
            <person name="Carlson A."/>
            <person name="Copeland A."/>
            <person name="Coutinho P.M."/>
            <person name="de Vries R.P."/>
            <person name="Ferreira P."/>
            <person name="Findley K."/>
            <person name="Foster B."/>
            <person name="Gaskell J."/>
            <person name="Glotzer D."/>
            <person name="Gorecki P."/>
            <person name="Heitman J."/>
            <person name="Hesse C."/>
            <person name="Hori C."/>
            <person name="Igarashi K."/>
            <person name="Jurgens J.A."/>
            <person name="Kallen N."/>
            <person name="Kersten P."/>
            <person name="Kohler A."/>
            <person name="Kuees U."/>
            <person name="Kumar T.K.A."/>
            <person name="Kuo A."/>
            <person name="LaButti K."/>
            <person name="Larrondo L.F."/>
            <person name="Lindquist E."/>
            <person name="Ling A."/>
            <person name="Lombard V."/>
            <person name="Lucas S."/>
            <person name="Lundell T."/>
            <person name="Martin R."/>
            <person name="McLaughlin D.J."/>
            <person name="Morgenstern I."/>
            <person name="Morin E."/>
            <person name="Murat C."/>
            <person name="Nagy L.G."/>
            <person name="Nolan M."/>
            <person name="Ohm R.A."/>
            <person name="Patyshakuliyeva A."/>
            <person name="Rokas A."/>
            <person name="Ruiz-Duenas F.J."/>
            <person name="Sabat G."/>
            <person name="Salamov A."/>
            <person name="Samejima M."/>
            <person name="Schmutz J."/>
            <person name="Slot J.C."/>
            <person name="St John F."/>
            <person name="Stenlid J."/>
            <person name="Sun H."/>
            <person name="Sun S."/>
            <person name="Syed K."/>
            <person name="Tsang A."/>
            <person name="Wiebenga A."/>
            <person name="Young D."/>
            <person name="Pisabarro A."/>
            <person name="Eastwood D.C."/>
            <person name="Martin F."/>
            <person name="Cullen D."/>
            <person name="Grigoriev I.V."/>
            <person name="Hibbett D.S."/>
        </authorList>
    </citation>
    <scope>NUCLEOTIDE SEQUENCE [LARGE SCALE GENOMIC DNA]</scope>
    <source>
        <strain evidence="3">FP-91666</strain>
    </source>
</reference>
<dbReference type="AlphaFoldDB" id="R7RW83"/>
<dbReference type="KEGG" id="shs:STEHIDRAFT_163611"/>
<evidence type="ECO:0000313" key="2">
    <source>
        <dbReference type="EMBL" id="EIM79586.1"/>
    </source>
</evidence>
<dbReference type="EMBL" id="JH687403">
    <property type="protein sequence ID" value="EIM79586.1"/>
    <property type="molecule type" value="Genomic_DNA"/>
</dbReference>
<dbReference type="OrthoDB" id="2756471at2759"/>
<feature type="region of interest" description="Disordered" evidence="1">
    <location>
        <begin position="1"/>
        <end position="129"/>
    </location>
</feature>
<accession>R7RW83</accession>
<sequence length="238" mass="25731">MRMTMPTCPQSPQLQSGRPPASRGAKRLRSESPTRSSREAVKRTKALNLTSALFAPGGILDSQTTDSQYVRGLGDGDTDGPERGLCSRGTPRPRTPSPPVFGEPSRPAPTFHSVKSSGKQAGATSVADDEPVLLPSAELAEALAKESLGSIKDLLLNLVEHVFDNRIHALEKRLDEEWERSYMLRSDNRFMTATIDELQATLANCTCNSMSRFAPTLPGSQYPGSPTPSASSRVADEY</sequence>
<feature type="compositionally biased region" description="Polar residues" evidence="1">
    <location>
        <begin position="7"/>
        <end position="16"/>
    </location>
</feature>
<keyword evidence="3" id="KW-1185">Reference proteome</keyword>
<evidence type="ECO:0000313" key="3">
    <source>
        <dbReference type="Proteomes" id="UP000053927"/>
    </source>
</evidence>
<protein>
    <submittedName>
        <fullName evidence="2">Uncharacterized protein</fullName>
    </submittedName>
</protein>
<evidence type="ECO:0000256" key="1">
    <source>
        <dbReference type="SAM" id="MobiDB-lite"/>
    </source>
</evidence>
<feature type="compositionally biased region" description="Polar residues" evidence="1">
    <location>
        <begin position="113"/>
        <end position="123"/>
    </location>
</feature>
<gene>
    <name evidence="2" type="ORF">STEHIDRAFT_163611</name>
</gene>
<dbReference type="Proteomes" id="UP000053927">
    <property type="component" value="Unassembled WGS sequence"/>
</dbReference>
<feature type="compositionally biased region" description="Polar residues" evidence="1">
    <location>
        <begin position="218"/>
        <end position="232"/>
    </location>
</feature>
<proteinExistence type="predicted"/>
<name>R7RW83_STEHR</name>
<feature type="region of interest" description="Disordered" evidence="1">
    <location>
        <begin position="216"/>
        <end position="238"/>
    </location>
</feature>
<dbReference type="RefSeq" id="XP_007311374.1">
    <property type="nucleotide sequence ID" value="XM_007311312.1"/>
</dbReference>
<organism evidence="2 3">
    <name type="scientific">Stereum hirsutum (strain FP-91666)</name>
    <name type="common">White-rot fungus</name>
    <dbReference type="NCBI Taxonomy" id="721885"/>
    <lineage>
        <taxon>Eukaryota</taxon>
        <taxon>Fungi</taxon>
        <taxon>Dikarya</taxon>
        <taxon>Basidiomycota</taxon>
        <taxon>Agaricomycotina</taxon>
        <taxon>Agaricomycetes</taxon>
        <taxon>Russulales</taxon>
        <taxon>Stereaceae</taxon>
        <taxon>Stereum</taxon>
    </lineage>
</organism>
<dbReference type="GeneID" id="18802398"/>